<protein>
    <submittedName>
        <fullName evidence="3">PASTA domain</fullName>
    </submittedName>
</protein>
<dbReference type="EMBL" id="LS483487">
    <property type="protein sequence ID" value="SQJ00815.1"/>
    <property type="molecule type" value="Genomic_DNA"/>
</dbReference>
<dbReference type="Gene3D" id="3.30.10.20">
    <property type="match status" value="3"/>
</dbReference>
<evidence type="ECO:0000313" key="4">
    <source>
        <dbReference type="Proteomes" id="UP000249008"/>
    </source>
</evidence>
<evidence type="ECO:0000313" key="3">
    <source>
        <dbReference type="EMBL" id="SQJ00815.1"/>
    </source>
</evidence>
<feature type="domain" description="PASTA" evidence="2">
    <location>
        <begin position="169"/>
        <end position="236"/>
    </location>
</feature>
<reference evidence="3 4" key="1">
    <citation type="submission" date="2018-06" db="EMBL/GenBank/DDBJ databases">
        <authorList>
            <consortium name="Pathogen Informatics"/>
            <person name="Doyle S."/>
        </authorList>
    </citation>
    <scope>NUCLEOTIDE SEQUENCE [LARGE SCALE GENOMIC DNA]</scope>
    <source>
        <strain evidence="3 4">NCTC12112</strain>
    </source>
</reference>
<dbReference type="AlphaFoldDB" id="A0AAX2J9Y5"/>
<evidence type="ECO:0000256" key="1">
    <source>
        <dbReference type="SAM" id="Phobius"/>
    </source>
</evidence>
<keyword evidence="1" id="KW-0812">Transmembrane</keyword>
<dbReference type="InterPro" id="IPR005543">
    <property type="entry name" value="PASTA_dom"/>
</dbReference>
<dbReference type="PROSITE" id="PS51178">
    <property type="entry name" value="PASTA"/>
    <property type="match status" value="3"/>
</dbReference>
<dbReference type="Proteomes" id="UP000249008">
    <property type="component" value="Chromosome 1"/>
</dbReference>
<feature type="domain" description="PASTA" evidence="2">
    <location>
        <begin position="100"/>
        <end position="166"/>
    </location>
</feature>
<evidence type="ECO:0000259" key="2">
    <source>
        <dbReference type="PROSITE" id="PS51178"/>
    </source>
</evidence>
<keyword evidence="1" id="KW-0472">Membrane</keyword>
<dbReference type="CDD" id="cd06577">
    <property type="entry name" value="PASTA_pknB"/>
    <property type="match status" value="3"/>
</dbReference>
<gene>
    <name evidence="3" type="ORF">NCTC12112_00974</name>
</gene>
<name>A0AAX2J9Y5_9FUSO</name>
<dbReference type="GeneID" id="78455552"/>
<keyword evidence="1" id="KW-1133">Transmembrane helix</keyword>
<dbReference type="KEGG" id="ful:C4N20_12070"/>
<proteinExistence type="predicted"/>
<accession>A0AAX2J9Y5</accession>
<organism evidence="3 4">
    <name type="scientific">Fusobacterium ulcerans</name>
    <dbReference type="NCBI Taxonomy" id="861"/>
    <lineage>
        <taxon>Bacteria</taxon>
        <taxon>Fusobacteriati</taxon>
        <taxon>Fusobacteriota</taxon>
        <taxon>Fusobacteriia</taxon>
        <taxon>Fusobacteriales</taxon>
        <taxon>Fusobacteriaceae</taxon>
        <taxon>Fusobacterium</taxon>
    </lineage>
</organism>
<sequence>MNKKSICFSFLTLVAVVLIAFFSFKIFEKIYFNETFYSVPDLKTLTLADAEKMLESNELNIRNMGEEFSELPVGEIFLQEPEAGNIVKKNRNIKVWISKGEALVEVPELKGMNFLDAKAIAEQRGLIVDRVATTKANTAYNEVISTDPATGTLLRRGQKISFLINGSEQLMDVRVPDVIGVEINKAKEILTENSLLVGKITYVSLPEIEKDLVIETSVLAGRRVSAGTVIDITVNKEN</sequence>
<dbReference type="SMART" id="SM00740">
    <property type="entry name" value="PASTA"/>
    <property type="match status" value="3"/>
</dbReference>
<feature type="domain" description="PASTA" evidence="2">
    <location>
        <begin position="33"/>
        <end position="99"/>
    </location>
</feature>
<feature type="transmembrane region" description="Helical" evidence="1">
    <location>
        <begin position="7"/>
        <end position="27"/>
    </location>
</feature>
<dbReference type="Pfam" id="PF03793">
    <property type="entry name" value="PASTA"/>
    <property type="match status" value="3"/>
</dbReference>
<dbReference type="RefSeq" id="WP_005976699.1">
    <property type="nucleotide sequence ID" value="NZ_BAABXY010000001.1"/>
</dbReference>